<sequence length="209" mass="23202">MVTVYGLATPILVVTAYLHAITQAIGSEFVVECVANYLGSKPVYWAAAPGRIYPMDVDAWIKDPIQRHVDRILVAQVRGGQFAGASQGSNLRCCVGQILRNMEFCWLGPTRLILVDFVKAVNPPKPNKIGRWCETAMPSSISMKSSCSPPPRSAGPKQKILNLNYPRTRSGSLRVDLCLHIVIGEDASLDIRRFDYFWLFAPCPMNYEA</sequence>
<protein>
    <submittedName>
        <fullName evidence="2">Uncharacterized protein</fullName>
    </submittedName>
</protein>
<dbReference type="EMBL" id="WIUZ02000001">
    <property type="protein sequence ID" value="KAF9792657.1"/>
    <property type="molecule type" value="Genomic_DNA"/>
</dbReference>
<keyword evidence="1" id="KW-0732">Signal</keyword>
<proteinExistence type="predicted"/>
<feature type="chain" id="PRO_5040488298" evidence="1">
    <location>
        <begin position="27"/>
        <end position="209"/>
    </location>
</feature>
<keyword evidence="3" id="KW-1185">Reference proteome</keyword>
<reference evidence="2" key="2">
    <citation type="submission" date="2020-11" db="EMBL/GenBank/DDBJ databases">
        <authorList>
            <consortium name="DOE Joint Genome Institute"/>
            <person name="Kuo A."/>
            <person name="Miyauchi S."/>
            <person name="Kiss E."/>
            <person name="Drula E."/>
            <person name="Kohler A."/>
            <person name="Sanchez-Garcia M."/>
            <person name="Andreopoulos B."/>
            <person name="Barry K.W."/>
            <person name="Bonito G."/>
            <person name="Buee M."/>
            <person name="Carver A."/>
            <person name="Chen C."/>
            <person name="Cichocki N."/>
            <person name="Clum A."/>
            <person name="Culley D."/>
            <person name="Crous P.W."/>
            <person name="Fauchery L."/>
            <person name="Girlanda M."/>
            <person name="Hayes R."/>
            <person name="Keri Z."/>
            <person name="Labutti K."/>
            <person name="Lipzen A."/>
            <person name="Lombard V."/>
            <person name="Magnuson J."/>
            <person name="Maillard F."/>
            <person name="Morin E."/>
            <person name="Murat C."/>
            <person name="Nolan M."/>
            <person name="Ohm R."/>
            <person name="Pangilinan J."/>
            <person name="Pereira M."/>
            <person name="Perotto S."/>
            <person name="Peter M."/>
            <person name="Riley R."/>
            <person name="Sitrit Y."/>
            <person name="Stielow B."/>
            <person name="Szollosi G."/>
            <person name="Zifcakova L."/>
            <person name="Stursova M."/>
            <person name="Spatafora J.W."/>
            <person name="Tedersoo L."/>
            <person name="Vaario L.-M."/>
            <person name="Yamada A."/>
            <person name="Yan M."/>
            <person name="Wang P."/>
            <person name="Xu J."/>
            <person name="Bruns T."/>
            <person name="Baldrian P."/>
            <person name="Vilgalys R."/>
            <person name="Henrissat B."/>
            <person name="Grigoriev I.V."/>
            <person name="Hibbett D."/>
            <person name="Nagy L.G."/>
            <person name="Martin F.M."/>
        </authorList>
    </citation>
    <scope>NUCLEOTIDE SEQUENCE</scope>
    <source>
        <strain evidence="2">UH-Tt-Lm1</strain>
    </source>
</reference>
<feature type="signal peptide" evidence="1">
    <location>
        <begin position="1"/>
        <end position="26"/>
    </location>
</feature>
<evidence type="ECO:0000313" key="3">
    <source>
        <dbReference type="Proteomes" id="UP000736335"/>
    </source>
</evidence>
<evidence type="ECO:0000256" key="1">
    <source>
        <dbReference type="SAM" id="SignalP"/>
    </source>
</evidence>
<comment type="caution">
    <text evidence="2">The sequence shown here is derived from an EMBL/GenBank/DDBJ whole genome shotgun (WGS) entry which is preliminary data.</text>
</comment>
<dbReference type="Proteomes" id="UP000736335">
    <property type="component" value="Unassembled WGS sequence"/>
</dbReference>
<gene>
    <name evidence="2" type="ORF">BJ322DRAFT_1152226</name>
</gene>
<dbReference type="AlphaFoldDB" id="A0A9P6HRN6"/>
<name>A0A9P6HRN6_9AGAM</name>
<reference evidence="2" key="1">
    <citation type="journal article" date="2020" name="Nat. Commun.">
        <title>Large-scale genome sequencing of mycorrhizal fungi provides insights into the early evolution of symbiotic traits.</title>
        <authorList>
            <person name="Miyauchi S."/>
            <person name="Kiss E."/>
            <person name="Kuo A."/>
            <person name="Drula E."/>
            <person name="Kohler A."/>
            <person name="Sanchez-Garcia M."/>
            <person name="Morin E."/>
            <person name="Andreopoulos B."/>
            <person name="Barry K.W."/>
            <person name="Bonito G."/>
            <person name="Buee M."/>
            <person name="Carver A."/>
            <person name="Chen C."/>
            <person name="Cichocki N."/>
            <person name="Clum A."/>
            <person name="Culley D."/>
            <person name="Crous P.W."/>
            <person name="Fauchery L."/>
            <person name="Girlanda M."/>
            <person name="Hayes R.D."/>
            <person name="Keri Z."/>
            <person name="LaButti K."/>
            <person name="Lipzen A."/>
            <person name="Lombard V."/>
            <person name="Magnuson J."/>
            <person name="Maillard F."/>
            <person name="Murat C."/>
            <person name="Nolan M."/>
            <person name="Ohm R.A."/>
            <person name="Pangilinan J."/>
            <person name="Pereira M.F."/>
            <person name="Perotto S."/>
            <person name="Peter M."/>
            <person name="Pfister S."/>
            <person name="Riley R."/>
            <person name="Sitrit Y."/>
            <person name="Stielow J.B."/>
            <person name="Szollosi G."/>
            <person name="Zifcakova L."/>
            <person name="Stursova M."/>
            <person name="Spatafora J.W."/>
            <person name="Tedersoo L."/>
            <person name="Vaario L.M."/>
            <person name="Yamada A."/>
            <person name="Yan M."/>
            <person name="Wang P."/>
            <person name="Xu J."/>
            <person name="Bruns T."/>
            <person name="Baldrian P."/>
            <person name="Vilgalys R."/>
            <person name="Dunand C."/>
            <person name="Henrissat B."/>
            <person name="Grigoriev I.V."/>
            <person name="Hibbett D."/>
            <person name="Nagy L.G."/>
            <person name="Martin F.M."/>
        </authorList>
    </citation>
    <scope>NUCLEOTIDE SEQUENCE</scope>
    <source>
        <strain evidence="2">UH-Tt-Lm1</strain>
    </source>
</reference>
<evidence type="ECO:0000313" key="2">
    <source>
        <dbReference type="EMBL" id="KAF9792657.1"/>
    </source>
</evidence>
<accession>A0A9P6HRN6</accession>
<organism evidence="2 3">
    <name type="scientific">Thelephora terrestris</name>
    <dbReference type="NCBI Taxonomy" id="56493"/>
    <lineage>
        <taxon>Eukaryota</taxon>
        <taxon>Fungi</taxon>
        <taxon>Dikarya</taxon>
        <taxon>Basidiomycota</taxon>
        <taxon>Agaricomycotina</taxon>
        <taxon>Agaricomycetes</taxon>
        <taxon>Thelephorales</taxon>
        <taxon>Thelephoraceae</taxon>
        <taxon>Thelephora</taxon>
    </lineage>
</organism>